<accession>A0AAV3RMY8</accession>
<reference evidence="1 2" key="1">
    <citation type="submission" date="2024-01" db="EMBL/GenBank/DDBJ databases">
        <title>The complete chloroplast genome sequence of Lithospermum erythrorhizon: insights into the phylogenetic relationship among Boraginaceae species and the maternal lineages of purple gromwells.</title>
        <authorList>
            <person name="Okada T."/>
            <person name="Watanabe K."/>
        </authorList>
    </citation>
    <scope>NUCLEOTIDE SEQUENCE [LARGE SCALE GENOMIC DNA]</scope>
</reference>
<dbReference type="InterPro" id="IPR045261">
    <property type="entry name" value="MORC_ATPase"/>
</dbReference>
<organism evidence="1 2">
    <name type="scientific">Lithospermum erythrorhizon</name>
    <name type="common">Purple gromwell</name>
    <name type="synonym">Lithospermum officinale var. erythrorhizon</name>
    <dbReference type="NCBI Taxonomy" id="34254"/>
    <lineage>
        <taxon>Eukaryota</taxon>
        <taxon>Viridiplantae</taxon>
        <taxon>Streptophyta</taxon>
        <taxon>Embryophyta</taxon>
        <taxon>Tracheophyta</taxon>
        <taxon>Spermatophyta</taxon>
        <taxon>Magnoliopsida</taxon>
        <taxon>eudicotyledons</taxon>
        <taxon>Gunneridae</taxon>
        <taxon>Pentapetalae</taxon>
        <taxon>asterids</taxon>
        <taxon>lamiids</taxon>
        <taxon>Boraginales</taxon>
        <taxon>Boraginaceae</taxon>
        <taxon>Boraginoideae</taxon>
        <taxon>Lithospermeae</taxon>
        <taxon>Lithospermum</taxon>
    </lineage>
</organism>
<dbReference type="Proteomes" id="UP001454036">
    <property type="component" value="Unassembled WGS sequence"/>
</dbReference>
<protein>
    <submittedName>
        <fullName evidence="1">Uncharacterized protein</fullName>
    </submittedName>
</protein>
<dbReference type="AlphaFoldDB" id="A0AAV3RMY8"/>
<evidence type="ECO:0000313" key="2">
    <source>
        <dbReference type="Proteomes" id="UP001454036"/>
    </source>
</evidence>
<dbReference type="PANTHER" id="PTHR23336:SF44">
    <property type="entry name" value="PROTEIN MICRORCHIDIA 6"/>
    <property type="match status" value="1"/>
</dbReference>
<evidence type="ECO:0000313" key="1">
    <source>
        <dbReference type="EMBL" id="GAA0176635.1"/>
    </source>
</evidence>
<name>A0AAV3RMY8_LITER</name>
<proteinExistence type="predicted"/>
<gene>
    <name evidence="1" type="ORF">LIER_29576</name>
</gene>
<dbReference type="EMBL" id="BAABME010010235">
    <property type="protein sequence ID" value="GAA0176635.1"/>
    <property type="molecule type" value="Genomic_DNA"/>
</dbReference>
<dbReference type="GO" id="GO:0005634">
    <property type="term" value="C:nucleus"/>
    <property type="evidence" value="ECO:0007669"/>
    <property type="project" value="TreeGrafter"/>
</dbReference>
<keyword evidence="2" id="KW-1185">Reference proteome</keyword>
<dbReference type="GO" id="GO:0016887">
    <property type="term" value="F:ATP hydrolysis activity"/>
    <property type="evidence" value="ECO:0007669"/>
    <property type="project" value="InterPro"/>
</dbReference>
<comment type="caution">
    <text evidence="1">The sequence shown here is derived from an EMBL/GenBank/DDBJ whole genome shotgun (WGS) entry which is preliminary data.</text>
</comment>
<dbReference type="PANTHER" id="PTHR23336">
    <property type="entry name" value="ZINC FINGER CW-TYPE COILED-COIL DOMAIN PROTEIN 3"/>
    <property type="match status" value="1"/>
</dbReference>
<sequence length="55" mass="6549">MELDFDSDLEDIRVHEDKIETVKSGSRMEVSNQHLANRLRYSLRAYLSILYLYSQ</sequence>